<evidence type="ECO:0000313" key="5">
    <source>
        <dbReference type="Proteomes" id="UP000233160"/>
    </source>
</evidence>
<reference evidence="4" key="2">
    <citation type="submission" date="2025-09" db="UniProtKB">
        <authorList>
            <consortium name="Ensembl"/>
        </authorList>
    </citation>
    <scope>IDENTIFICATION</scope>
</reference>
<dbReference type="OMA" id="MSERNQX"/>
<evidence type="ECO:0000256" key="2">
    <source>
        <dbReference type="SAM" id="MobiDB-lite"/>
    </source>
</evidence>
<dbReference type="Pfam" id="PF05057">
    <property type="entry name" value="DUF676"/>
    <property type="match status" value="1"/>
</dbReference>
<gene>
    <name evidence="4" type="primary">FAM135A</name>
</gene>
<feature type="compositionally biased region" description="Polar residues" evidence="2">
    <location>
        <begin position="497"/>
        <end position="510"/>
    </location>
</feature>
<dbReference type="FunFam" id="3.40.50.1820:FF:000004">
    <property type="entry name" value="Protein FAM135A isoform a"/>
    <property type="match status" value="1"/>
</dbReference>
<evidence type="ECO:0000313" key="4">
    <source>
        <dbReference type="Ensembl" id="ENSPCOP00000003061.1"/>
    </source>
</evidence>
<accession>A0A2K6EMV4</accession>
<feature type="region of interest" description="Disordered" evidence="2">
    <location>
        <begin position="497"/>
        <end position="532"/>
    </location>
</feature>
<comment type="similarity">
    <text evidence="1">Belongs to the FAM135 family.</text>
</comment>
<dbReference type="Ensembl" id="ENSPCOT00000010552.1">
    <property type="protein sequence ID" value="ENSPCOP00000003061.1"/>
    <property type="gene ID" value="ENSPCOG00000009225.1"/>
</dbReference>
<dbReference type="STRING" id="379532.ENSPCOP00000003061"/>
<organism evidence="4 5">
    <name type="scientific">Propithecus coquereli</name>
    <name type="common">Coquerel's sifaka</name>
    <name type="synonym">Propithecus verreauxi coquereli</name>
    <dbReference type="NCBI Taxonomy" id="379532"/>
    <lineage>
        <taxon>Eukaryota</taxon>
        <taxon>Metazoa</taxon>
        <taxon>Chordata</taxon>
        <taxon>Craniata</taxon>
        <taxon>Vertebrata</taxon>
        <taxon>Euteleostomi</taxon>
        <taxon>Mammalia</taxon>
        <taxon>Eutheria</taxon>
        <taxon>Euarchontoglires</taxon>
        <taxon>Primates</taxon>
        <taxon>Strepsirrhini</taxon>
        <taxon>Lemuriformes</taxon>
        <taxon>Indriidae</taxon>
        <taxon>Propithecus</taxon>
    </lineage>
</organism>
<feature type="domain" description="DUF676" evidence="3">
    <location>
        <begin position="1175"/>
        <end position="1369"/>
    </location>
</feature>
<dbReference type="GeneTree" id="ENSGT00940000157565"/>
<reference evidence="4" key="1">
    <citation type="submission" date="2025-08" db="UniProtKB">
        <authorList>
            <consortium name="Ensembl"/>
        </authorList>
    </citation>
    <scope>IDENTIFICATION</scope>
</reference>
<evidence type="ECO:0000259" key="3">
    <source>
        <dbReference type="Pfam" id="PF05057"/>
    </source>
</evidence>
<dbReference type="InterPro" id="IPR007751">
    <property type="entry name" value="DUF676_lipase-like"/>
</dbReference>
<sequence>MTEVQAMVEFSVELNKFYNVDLFQRGFYQIRASMKIPPRIPHRVEASLLHATTADDLNALQLISSRALKLHFSPHRGLHHHVNVMFDYFHLSVVSVTVHASLVALHQPLISFPRPVKTTWLNRNAPAQNKDSVIPTLESVVFGINYTKQLSPDGCSFIIPDSFLHHAYRFHYTLCATLLLAFKGLHSYFITVTEEIPSCQKLELEEMDVEARLTELCEEVKKIENPDELAELINMNLAQLCSLLMALWGQFLEVITLHEELRILLAQEHHTLRVRRFSEAFFCFEHPREAAIAYQELHAQSHLQMCTAIKNTSFCSSLPPLPIECSELDGDLNSLPIIFEDRYLDSVIDDLDAPWMGIQNLQRSESSKMDKYETEESSVAGVSSPELKVRPAGASNIWYTEGEKQLTKSLKGKNEETNKSKVKVTKLMKTMKPESTKKLIKQNSKDSVVLVGYKCLKNTASNDLTKCFESNPSHSQKEGLDPTICGYNFDPKTYMRQTSQKEASSLPTNTDRTEQKSPDIENMQPDQFDPLNSGNLNLCANLSVSGKLDISQDDSEITQMEHNLASSSSDDCHDHQTTPALEFRTTEVKPSNTDPFSGEKITVKMGPWTELRQDEIFVDNLLPNFESLESNGKSKSIEVTLEKEALQEAKCRSVGESLAKLRSNLPATSTKEYHVVVSGDTIKLPDSNATYASSRFSDSGVESEPSSFATHPNPDIVFETVQGQGLYNNERLFPQLLMKPDYNVKFSLGSHCTESTSALSEIQSSLTSINSLPSDDELSPDENSKKSILPECHLSDSKTALNLGTIDLPKCDDTKKSSIILQQQSVVFSGHLDNETLAIHSLNSSTKDSLQFVFSEEDTSSDVKSSCSSKPNLDTVCTGSQSPDKSHNSAGTAVTLNSKLICLGTSCVVSGSISTNTEISEDRTVKRKNSDALNLKQIYSEAPTVESETHLDTSDPFSAGTDIVKQGLVENYFGSQSSTDISGTYASSYSNSVSLQKETSEKEISNLQQEQGKEDEEEEQDQKMVQNGYYEETVYSALDGTINAHYTSRSTLAEERLKKSEKINSDYLSDGINMPTVCTSSCLSFPSAPRESPCSVKYSSKSKFDAITKQPSSTSYNVTSSISWYENSPKPQIQAFLQAKEELKQLKLPGFMYSDVPLLASSVPYFSLEEEDGSEDGVHLIVCVHGLDGNSADLRLVKTYIELGLPGGRIDFLMSERNQNDTFADFDSMTDRLLDEIIQYIQIYSLTVSKISFIGHSLGNLIIRSVLTRPRFKCYLNKLHTFLSLSGPHLGTLYNSSALVNTGLWFMQKWKKSGSLLQLTCRDHSDPRQTFLYKLSNKAGLHYFKNVVLVGSLQDRYVPYHSARIEMCKTALKDKQSGQIYSEMIHNLLRPVLQNKDCNLIRYNVINALPNTADSLIGRAAHIAVLDSEIFLEKFFLVAALKYFQ</sequence>
<proteinExistence type="inferred from homology"/>
<protein>
    <submittedName>
        <fullName evidence="4">Family with sequence similarity 135 member A</fullName>
    </submittedName>
</protein>
<dbReference type="SUPFAM" id="SSF53474">
    <property type="entry name" value="alpha/beta-Hydrolases"/>
    <property type="match status" value="1"/>
</dbReference>
<dbReference type="Proteomes" id="UP000233160">
    <property type="component" value="Unassembled WGS sequence"/>
</dbReference>
<feature type="region of interest" description="Disordered" evidence="2">
    <location>
        <begin position="997"/>
        <end position="1022"/>
    </location>
</feature>
<keyword evidence="5" id="KW-1185">Reference proteome</keyword>
<name>A0A2K6EMV4_PROCO</name>
<dbReference type="Pfam" id="PF12394">
    <property type="entry name" value="DUF3657"/>
    <property type="match status" value="1"/>
</dbReference>
<dbReference type="PANTHER" id="PTHR12482:SF40">
    <property type="entry name" value="PROTEIN FAM135A"/>
    <property type="match status" value="1"/>
</dbReference>
<evidence type="ECO:0000256" key="1">
    <source>
        <dbReference type="ARBA" id="ARBA00007949"/>
    </source>
</evidence>
<dbReference type="InterPro" id="IPR044294">
    <property type="entry name" value="Lipase-like"/>
</dbReference>
<dbReference type="InterPro" id="IPR022122">
    <property type="entry name" value="DUF3657"/>
</dbReference>
<dbReference type="Gene3D" id="3.40.50.1820">
    <property type="entry name" value="alpha/beta hydrolase"/>
    <property type="match status" value="1"/>
</dbReference>
<dbReference type="InterPro" id="IPR029058">
    <property type="entry name" value="AB_hydrolase_fold"/>
</dbReference>
<dbReference type="PANTHER" id="PTHR12482">
    <property type="entry name" value="LIPASE ROG1-RELATED-RELATED"/>
    <property type="match status" value="1"/>
</dbReference>